<evidence type="ECO:0000313" key="2">
    <source>
        <dbReference type="EMBL" id="BAN41727.1"/>
    </source>
</evidence>
<dbReference type="AlphaFoldDB" id="S0B717"/>
<sequence length="205" mass="23057">MKPDTPPNIPQISSVLCNAIHTQLLNNPHTIAFTFVVNAETQTAEIISTSKFTTLLNQELIKNFIQIATANVEEPQTPKDAVDKFRVYKIPLPPPSNEHPQGQGIPSVKMEEERPFTPSRRMTPITRSSPRMSPATPNPNYAQLEPELVLPKPPQCTSPRRNKRTPTPHKQCFHQTIDTTIDDSTKQKLINVLGKNPGDEWKEPK</sequence>
<dbReference type="VEuPathDB" id="AmoebaDB:EIN_087150"/>
<accession>S0B717</accession>
<evidence type="ECO:0000256" key="1">
    <source>
        <dbReference type="SAM" id="MobiDB-lite"/>
    </source>
</evidence>
<protein>
    <submittedName>
        <fullName evidence="2">Uncharacterized protein</fullName>
    </submittedName>
</protein>
<dbReference type="OMA" id="HTIAFTF"/>
<name>S0B717_ENTIV</name>
<proteinExistence type="evidence at transcript level"/>
<dbReference type="EMBL" id="AK423306">
    <property type="protein sequence ID" value="BAN41727.1"/>
    <property type="molecule type" value="mRNA"/>
</dbReference>
<feature type="region of interest" description="Disordered" evidence="1">
    <location>
        <begin position="111"/>
        <end position="172"/>
    </location>
</feature>
<organism evidence="2">
    <name type="scientific">Entamoeba invadens</name>
    <dbReference type="NCBI Taxonomy" id="33085"/>
    <lineage>
        <taxon>Eukaryota</taxon>
        <taxon>Amoebozoa</taxon>
        <taxon>Evosea</taxon>
        <taxon>Archamoebae</taxon>
        <taxon>Mastigamoebida</taxon>
        <taxon>Entamoebidae</taxon>
        <taxon>Entamoeba</taxon>
    </lineage>
</organism>
<reference evidence="2" key="1">
    <citation type="submission" date="2012-06" db="EMBL/GenBank/DDBJ databases">
        <title>Short 5' UTR of Entamoeba genes.</title>
        <authorList>
            <person name="Hiranuka K."/>
            <person name="Kumagai M."/>
            <person name="Wakaguri H."/>
            <person name="Suzuki Y."/>
            <person name="Sugano S."/>
            <person name="Watanabe J."/>
            <person name="Makioka A."/>
        </authorList>
    </citation>
    <scope>NUCLEOTIDE SEQUENCE</scope>
    <source>
        <strain evidence="2">IP1</strain>
    </source>
</reference>